<accession>A0ABT8SML0</accession>
<reference evidence="1" key="1">
    <citation type="submission" date="2023-07" db="EMBL/GenBank/DDBJ databases">
        <title>Brevundimonas soil sp. nov., isolated from the soil of chemical plant.</title>
        <authorList>
            <person name="Wu N."/>
        </authorList>
    </citation>
    <scope>NUCLEOTIDE SEQUENCE</scope>
    <source>
        <strain evidence="1">XZ-24</strain>
    </source>
</reference>
<protein>
    <submittedName>
        <fullName evidence="1">Uncharacterized protein</fullName>
    </submittedName>
</protein>
<dbReference type="EMBL" id="JAUKTR010000004">
    <property type="protein sequence ID" value="MDO1559802.1"/>
    <property type="molecule type" value="Genomic_DNA"/>
</dbReference>
<evidence type="ECO:0000313" key="1">
    <source>
        <dbReference type="EMBL" id="MDO1559802.1"/>
    </source>
</evidence>
<gene>
    <name evidence="1" type="ORF">Q0812_10230</name>
</gene>
<sequence length="218" mass="24691">MIHPLNDPAFRELLEDRIIRMQLREVLDQYDAASPAWEPRFAGIPPTGDLRLLQVTLWDNSLTKKLKPTQNRYGLTIEFFAEPIPDQGFTLKKLAKNKVNVALWTNDQFKRRLKRMRVKAEAETWKADMEAMREDAEGTDFLFGPVQSARGYRPHQMVILDIEAGSPRQFILATHTAHAPLALKGWTDRLVNGDPLVAGAVAQLRYAAVPFAAGKWAS</sequence>
<organism evidence="1 2">
    <name type="scientific">Peiella sedimenti</name>
    <dbReference type="NCBI Taxonomy" id="3061083"/>
    <lineage>
        <taxon>Bacteria</taxon>
        <taxon>Pseudomonadati</taxon>
        <taxon>Pseudomonadota</taxon>
        <taxon>Alphaproteobacteria</taxon>
        <taxon>Caulobacterales</taxon>
        <taxon>Caulobacteraceae</taxon>
        <taxon>Peiella</taxon>
    </lineage>
</organism>
<proteinExistence type="predicted"/>
<dbReference type="Proteomes" id="UP001169063">
    <property type="component" value="Unassembled WGS sequence"/>
</dbReference>
<evidence type="ECO:0000313" key="2">
    <source>
        <dbReference type="Proteomes" id="UP001169063"/>
    </source>
</evidence>
<name>A0ABT8SML0_9CAUL</name>
<comment type="caution">
    <text evidence="1">The sequence shown here is derived from an EMBL/GenBank/DDBJ whole genome shotgun (WGS) entry which is preliminary data.</text>
</comment>
<dbReference type="RefSeq" id="WP_302110234.1">
    <property type="nucleotide sequence ID" value="NZ_JAUKTR010000004.1"/>
</dbReference>
<keyword evidence="2" id="KW-1185">Reference proteome</keyword>